<evidence type="ECO:0000313" key="10">
    <source>
        <dbReference type="Proteomes" id="UP000637383"/>
    </source>
</evidence>
<evidence type="ECO:0000256" key="7">
    <source>
        <dbReference type="SAM" id="Phobius"/>
    </source>
</evidence>
<feature type="domain" description="ABC3 transporter permease C-terminal" evidence="8">
    <location>
        <begin position="274"/>
        <end position="381"/>
    </location>
</feature>
<dbReference type="PIRSF" id="PIRSF031773">
    <property type="entry name" value="DevC"/>
    <property type="match status" value="1"/>
</dbReference>
<organism evidence="9 10">
    <name type="scientific">Nostoc paludosum FACHB-159</name>
    <dbReference type="NCBI Taxonomy" id="2692908"/>
    <lineage>
        <taxon>Bacteria</taxon>
        <taxon>Bacillati</taxon>
        <taxon>Cyanobacteriota</taxon>
        <taxon>Cyanophyceae</taxon>
        <taxon>Nostocales</taxon>
        <taxon>Nostocaceae</taxon>
        <taxon>Nostoc</taxon>
    </lineage>
</organism>
<feature type="transmembrane region" description="Helical" evidence="7">
    <location>
        <begin position="355"/>
        <end position="376"/>
    </location>
</feature>
<dbReference type="NCBIfam" id="TIGR01185">
    <property type="entry name" value="devC"/>
    <property type="match status" value="1"/>
</dbReference>
<dbReference type="PANTHER" id="PTHR43738">
    <property type="entry name" value="ABC TRANSPORTER, MEMBRANE PROTEIN"/>
    <property type="match status" value="1"/>
</dbReference>
<sequence>MIPKIPIAWLQITYQKSRLLVTVLGVTFAVLLMFIQLAFRDGLFENSVTMHKAIQADLVLLHADTNYFFGIKEFPRNYLYRVLEINGVASASPFYFADANFKNTENFVTETISVCAFRPDEPVLNLSAVNQSLKILQQPNAVLFDELSSGEYGSVASEVKNKGVITTELSNKKINIVGLFSLGGGVMSQDGLVVTSDLNYSTILNMPLEKVAIGVIRLEQGIKPEEIIKQFSQKFAKSDNAIPVKLITLNKFMELEKQHWAESTPIGFIFNLGTVIGLVFGGVIVYQILYSQIADNLYIYATFKAIGYSKSYLVSIIIQQAVLMSLMGYIPGFVLCMFLYQFVQDATRLPMFMTFSRALIVLLLTITMCSLAGLLAMKKLQSADPADLFR</sequence>
<dbReference type="Proteomes" id="UP000637383">
    <property type="component" value="Unassembled WGS sequence"/>
</dbReference>
<comment type="caution">
    <text evidence="9">The sequence shown here is derived from an EMBL/GenBank/DDBJ whole genome shotgun (WGS) entry which is preliminary data.</text>
</comment>
<dbReference type="EMBL" id="JACJTU010000070">
    <property type="protein sequence ID" value="MBD2739130.1"/>
    <property type="molecule type" value="Genomic_DNA"/>
</dbReference>
<keyword evidence="10" id="KW-1185">Reference proteome</keyword>
<dbReference type="InterPro" id="IPR051125">
    <property type="entry name" value="ABC-4/HrtB_transporter"/>
</dbReference>
<keyword evidence="4 7" id="KW-0812">Transmembrane</keyword>
<evidence type="ECO:0000259" key="8">
    <source>
        <dbReference type="Pfam" id="PF02687"/>
    </source>
</evidence>
<evidence type="ECO:0000256" key="6">
    <source>
        <dbReference type="ARBA" id="ARBA00023136"/>
    </source>
</evidence>
<evidence type="ECO:0000256" key="1">
    <source>
        <dbReference type="ARBA" id="ARBA00004651"/>
    </source>
</evidence>
<keyword evidence="2" id="KW-0813">Transport</keyword>
<dbReference type="InterPro" id="IPR003838">
    <property type="entry name" value="ABC3_permease_C"/>
</dbReference>
<keyword evidence="6 7" id="KW-0472">Membrane</keyword>
<proteinExistence type="predicted"/>
<accession>A0ABR8KHV5</accession>
<dbReference type="Pfam" id="PF02687">
    <property type="entry name" value="FtsX"/>
    <property type="match status" value="1"/>
</dbReference>
<reference evidence="9 10" key="1">
    <citation type="journal article" date="2020" name="ISME J.">
        <title>Comparative genomics reveals insights into cyanobacterial evolution and habitat adaptation.</title>
        <authorList>
            <person name="Chen M.Y."/>
            <person name="Teng W.K."/>
            <person name="Zhao L."/>
            <person name="Hu C.X."/>
            <person name="Zhou Y.K."/>
            <person name="Han B.P."/>
            <person name="Song L.R."/>
            <person name="Shu W.S."/>
        </authorList>
    </citation>
    <scope>NUCLEOTIDE SEQUENCE [LARGE SCALE GENOMIC DNA]</scope>
    <source>
        <strain evidence="9 10">FACHB-159</strain>
    </source>
</reference>
<feature type="transmembrane region" description="Helical" evidence="7">
    <location>
        <begin position="20"/>
        <end position="39"/>
    </location>
</feature>
<name>A0ABR8KHV5_9NOSO</name>
<dbReference type="RefSeq" id="WP_190959637.1">
    <property type="nucleotide sequence ID" value="NZ_JACJTU010000070.1"/>
</dbReference>
<evidence type="ECO:0000256" key="2">
    <source>
        <dbReference type="ARBA" id="ARBA00022448"/>
    </source>
</evidence>
<dbReference type="InterPro" id="IPR005891">
    <property type="entry name" value="DevC"/>
</dbReference>
<keyword evidence="3" id="KW-1003">Cell membrane</keyword>
<feature type="transmembrane region" description="Helical" evidence="7">
    <location>
        <begin position="311"/>
        <end position="343"/>
    </location>
</feature>
<protein>
    <submittedName>
        <fullName evidence="9">FtsX-like permease family protein</fullName>
    </submittedName>
</protein>
<gene>
    <name evidence="9" type="ORF">H6H03_35590</name>
</gene>
<dbReference type="PANTHER" id="PTHR43738:SF1">
    <property type="entry name" value="HEMIN TRANSPORT SYSTEM PERMEASE PROTEIN HRTB-RELATED"/>
    <property type="match status" value="1"/>
</dbReference>
<comment type="subcellular location">
    <subcellularLocation>
        <location evidence="1">Cell membrane</location>
        <topology evidence="1">Multi-pass membrane protein</topology>
    </subcellularLocation>
</comment>
<feature type="transmembrane region" description="Helical" evidence="7">
    <location>
        <begin position="268"/>
        <end position="290"/>
    </location>
</feature>
<keyword evidence="5 7" id="KW-1133">Transmembrane helix</keyword>
<evidence type="ECO:0000256" key="5">
    <source>
        <dbReference type="ARBA" id="ARBA00022989"/>
    </source>
</evidence>
<evidence type="ECO:0000256" key="3">
    <source>
        <dbReference type="ARBA" id="ARBA00022475"/>
    </source>
</evidence>
<evidence type="ECO:0000313" key="9">
    <source>
        <dbReference type="EMBL" id="MBD2739130.1"/>
    </source>
</evidence>
<evidence type="ECO:0000256" key="4">
    <source>
        <dbReference type="ARBA" id="ARBA00022692"/>
    </source>
</evidence>